<feature type="coiled-coil region" evidence="1">
    <location>
        <begin position="184"/>
        <end position="371"/>
    </location>
</feature>
<reference evidence="3" key="1">
    <citation type="submission" date="2013-04" db="EMBL/GenBank/DDBJ databases">
        <authorList>
            <person name="Qu J."/>
            <person name="Murali S.C."/>
            <person name="Bandaranaike D."/>
            <person name="Bellair M."/>
            <person name="Blankenburg K."/>
            <person name="Chao H."/>
            <person name="Dinh H."/>
            <person name="Doddapaneni H."/>
            <person name="Downs B."/>
            <person name="Dugan-Rocha S."/>
            <person name="Elkadiri S."/>
            <person name="Gnanaolivu R.D."/>
            <person name="Hernandez B."/>
            <person name="Javaid M."/>
            <person name="Jayaseelan J.C."/>
            <person name="Lee S."/>
            <person name="Li M."/>
            <person name="Ming W."/>
            <person name="Munidasa M."/>
            <person name="Muniz J."/>
            <person name="Nguyen L."/>
            <person name="Ongeri F."/>
            <person name="Osuji N."/>
            <person name="Pu L.-L."/>
            <person name="Puazo M."/>
            <person name="Qu C."/>
            <person name="Quiroz J."/>
            <person name="Raj R."/>
            <person name="Weissenberger G."/>
            <person name="Xin Y."/>
            <person name="Zou X."/>
            <person name="Han Y."/>
            <person name="Richards S."/>
            <person name="Worley K."/>
            <person name="Muzny D."/>
            <person name="Gibbs R."/>
        </authorList>
    </citation>
    <scope>NUCLEOTIDE SEQUENCE</scope>
    <source>
        <strain evidence="3">Sampled in the wild</strain>
    </source>
</reference>
<dbReference type="GO" id="GO:0005737">
    <property type="term" value="C:cytoplasm"/>
    <property type="evidence" value="ECO:0007669"/>
    <property type="project" value="TreeGrafter"/>
</dbReference>
<dbReference type="GO" id="GO:0048812">
    <property type="term" value="P:neuron projection morphogenesis"/>
    <property type="evidence" value="ECO:0007669"/>
    <property type="project" value="TreeGrafter"/>
</dbReference>
<dbReference type="GO" id="GO:0031252">
    <property type="term" value="C:cell leading edge"/>
    <property type="evidence" value="ECO:0007669"/>
    <property type="project" value="TreeGrafter"/>
</dbReference>
<evidence type="ECO:0008006" key="5">
    <source>
        <dbReference type="Google" id="ProtNLM"/>
    </source>
</evidence>
<dbReference type="PANTHER" id="PTHR46606:SF5">
    <property type="entry name" value="SHOOTIN-1"/>
    <property type="match status" value="1"/>
</dbReference>
<protein>
    <recommendedName>
        <fullName evidence="5">Shootin-1</fullName>
    </recommendedName>
</protein>
<evidence type="ECO:0000256" key="1">
    <source>
        <dbReference type="SAM" id="Coils"/>
    </source>
</evidence>
<keyword evidence="1" id="KW-0175">Coiled coil</keyword>
<evidence type="ECO:0000256" key="2">
    <source>
        <dbReference type="SAM" id="MobiDB-lite"/>
    </source>
</evidence>
<sequence length="372" mass="42086">MPVRPFGEVKDSGGQREVGGAHRWGECSGLPPPRPKAISELFGSRIAQRPPEASWKSRFEDADRKRKQLMALAQKGKRPREGRFRNGPLFVCRKGRGAATVGGGSEFDVYKSSTAMYHEYEKLNNQYNEETGAYQKAMKQATSWYKENQELKRRSVVLAQKFMNESPEKALDLLANEMQMSSISSQDNDELEDLKKSVKDLSETVGRLQSELNSARLEEFEAQETAASLSGELEECMAARRKAEDEAKKAQEEIVVLKKILEDAKEEVKCESKRADAALRDRNTMAHQSAVLLSQALEEDYEGKVAAALMEIEALKKQLEEETIAHERQIKELEVEEKDTEARLELAEEQLMEMRKRAEDAEQRLAELGQKG</sequence>
<name>A0A8K0NV18_LADFU</name>
<comment type="caution">
    <text evidence="3">The sequence shown here is derived from an EMBL/GenBank/DDBJ whole genome shotgun (WGS) entry which is preliminary data.</text>
</comment>
<keyword evidence="4" id="KW-1185">Reference proteome</keyword>
<dbReference type="AlphaFoldDB" id="A0A8K0NV18"/>
<organism evidence="3 4">
    <name type="scientific">Ladona fulva</name>
    <name type="common">Scarce chaser dragonfly</name>
    <name type="synonym">Libellula fulva</name>
    <dbReference type="NCBI Taxonomy" id="123851"/>
    <lineage>
        <taxon>Eukaryota</taxon>
        <taxon>Metazoa</taxon>
        <taxon>Ecdysozoa</taxon>
        <taxon>Arthropoda</taxon>
        <taxon>Hexapoda</taxon>
        <taxon>Insecta</taxon>
        <taxon>Pterygota</taxon>
        <taxon>Palaeoptera</taxon>
        <taxon>Odonata</taxon>
        <taxon>Epiprocta</taxon>
        <taxon>Anisoptera</taxon>
        <taxon>Libelluloidea</taxon>
        <taxon>Libellulidae</taxon>
        <taxon>Ladona</taxon>
    </lineage>
</organism>
<dbReference type="GO" id="GO:0044295">
    <property type="term" value="C:axonal growth cone"/>
    <property type="evidence" value="ECO:0007669"/>
    <property type="project" value="TreeGrafter"/>
</dbReference>
<dbReference type="Proteomes" id="UP000792457">
    <property type="component" value="Unassembled WGS sequence"/>
</dbReference>
<proteinExistence type="predicted"/>
<dbReference type="InterPro" id="IPR024849">
    <property type="entry name" value="Shootin-1"/>
</dbReference>
<evidence type="ECO:0000313" key="4">
    <source>
        <dbReference type="Proteomes" id="UP000792457"/>
    </source>
</evidence>
<dbReference type="GO" id="GO:2001224">
    <property type="term" value="P:positive regulation of neuron migration"/>
    <property type="evidence" value="ECO:0007669"/>
    <property type="project" value="TreeGrafter"/>
</dbReference>
<dbReference type="PANTHER" id="PTHR46606">
    <property type="entry name" value="SHOOTIN-1"/>
    <property type="match status" value="1"/>
</dbReference>
<feature type="compositionally biased region" description="Basic and acidic residues" evidence="2">
    <location>
        <begin position="7"/>
        <end position="25"/>
    </location>
</feature>
<evidence type="ECO:0000313" key="3">
    <source>
        <dbReference type="EMBL" id="KAG8222981.1"/>
    </source>
</evidence>
<feature type="coiled-coil region" evidence="1">
    <location>
        <begin position="120"/>
        <end position="154"/>
    </location>
</feature>
<reference evidence="3" key="2">
    <citation type="submission" date="2017-10" db="EMBL/GenBank/DDBJ databases">
        <title>Ladona fulva Genome sequencing and assembly.</title>
        <authorList>
            <person name="Murali S."/>
            <person name="Richards S."/>
            <person name="Bandaranaike D."/>
            <person name="Bellair M."/>
            <person name="Blankenburg K."/>
            <person name="Chao H."/>
            <person name="Dinh H."/>
            <person name="Doddapaneni H."/>
            <person name="Dugan-Rocha S."/>
            <person name="Elkadiri S."/>
            <person name="Gnanaolivu R."/>
            <person name="Hernandez B."/>
            <person name="Skinner E."/>
            <person name="Javaid M."/>
            <person name="Lee S."/>
            <person name="Li M."/>
            <person name="Ming W."/>
            <person name="Munidasa M."/>
            <person name="Muniz J."/>
            <person name="Nguyen L."/>
            <person name="Hughes D."/>
            <person name="Osuji N."/>
            <person name="Pu L.-L."/>
            <person name="Puazo M."/>
            <person name="Qu C."/>
            <person name="Quiroz J."/>
            <person name="Raj R."/>
            <person name="Weissenberger G."/>
            <person name="Xin Y."/>
            <person name="Zou X."/>
            <person name="Han Y."/>
            <person name="Worley K."/>
            <person name="Muzny D."/>
            <person name="Gibbs R."/>
        </authorList>
    </citation>
    <scope>NUCLEOTIDE SEQUENCE</scope>
    <source>
        <strain evidence="3">Sampled in the wild</strain>
    </source>
</reference>
<gene>
    <name evidence="3" type="ORF">J437_LFUL002704</name>
</gene>
<accession>A0A8K0NV18</accession>
<dbReference type="OrthoDB" id="6429491at2759"/>
<feature type="region of interest" description="Disordered" evidence="2">
    <location>
        <begin position="1"/>
        <end position="32"/>
    </location>
</feature>
<dbReference type="EMBL" id="KZ308148">
    <property type="protein sequence ID" value="KAG8222981.1"/>
    <property type="molecule type" value="Genomic_DNA"/>
</dbReference>